<dbReference type="InterPro" id="IPR003607">
    <property type="entry name" value="HD/PDEase_dom"/>
</dbReference>
<dbReference type="InterPro" id="IPR006675">
    <property type="entry name" value="HDIG_dom"/>
</dbReference>
<keyword evidence="3" id="KW-1185">Reference proteome</keyword>
<dbReference type="STRING" id="1936003.STSP2_00856"/>
<evidence type="ECO:0000313" key="2">
    <source>
        <dbReference type="EMBL" id="AQT67708.1"/>
    </source>
</evidence>
<dbReference type="Pfam" id="PF01966">
    <property type="entry name" value="HD"/>
    <property type="match status" value="1"/>
</dbReference>
<accession>A0A1U9NIZ4</accession>
<dbReference type="EMBL" id="CP019791">
    <property type="protein sequence ID" value="AQT67708.1"/>
    <property type="molecule type" value="Genomic_DNA"/>
</dbReference>
<dbReference type="NCBIfam" id="TIGR00277">
    <property type="entry name" value="HDIG"/>
    <property type="match status" value="1"/>
</dbReference>
<dbReference type="InterPro" id="IPR006674">
    <property type="entry name" value="HD_domain"/>
</dbReference>
<dbReference type="SMART" id="SM00471">
    <property type="entry name" value="HDc"/>
    <property type="match status" value="1"/>
</dbReference>
<proteinExistence type="predicted"/>
<feature type="domain" description="HD/PDEase" evidence="1">
    <location>
        <begin position="17"/>
        <end position="113"/>
    </location>
</feature>
<dbReference type="CDD" id="cd00077">
    <property type="entry name" value="HDc"/>
    <property type="match status" value="1"/>
</dbReference>
<dbReference type="KEGG" id="alus:STSP2_00856"/>
<gene>
    <name evidence="2" type="ORF">STSP2_00856</name>
</gene>
<protein>
    <submittedName>
        <fullName evidence="2">Putative domain HDIG</fullName>
    </submittedName>
</protein>
<name>A0A1U9NIZ4_9BACT</name>
<dbReference type="RefSeq" id="WP_169852975.1">
    <property type="nucleotide sequence ID" value="NZ_CP019791.1"/>
</dbReference>
<evidence type="ECO:0000313" key="3">
    <source>
        <dbReference type="Proteomes" id="UP000189674"/>
    </source>
</evidence>
<dbReference type="SUPFAM" id="SSF109604">
    <property type="entry name" value="HD-domain/PDEase-like"/>
    <property type="match status" value="1"/>
</dbReference>
<reference evidence="3" key="1">
    <citation type="submission" date="2017-02" db="EMBL/GenBank/DDBJ databases">
        <title>Comparative genomics and description of representatives of a novel lineage of planctomycetes thriving in anoxic sediments.</title>
        <authorList>
            <person name="Spring S."/>
            <person name="Bunk B."/>
            <person name="Sproer C."/>
        </authorList>
    </citation>
    <scope>NUCLEOTIDE SEQUENCE [LARGE SCALE GENOMIC DNA]</scope>
    <source>
        <strain evidence="3">ST-NAGAB-D1</strain>
    </source>
</reference>
<organism evidence="2 3">
    <name type="scientific">Anaerohalosphaera lusitana</name>
    <dbReference type="NCBI Taxonomy" id="1936003"/>
    <lineage>
        <taxon>Bacteria</taxon>
        <taxon>Pseudomonadati</taxon>
        <taxon>Planctomycetota</taxon>
        <taxon>Phycisphaerae</taxon>
        <taxon>Sedimentisphaerales</taxon>
        <taxon>Anaerohalosphaeraceae</taxon>
        <taxon>Anaerohalosphaera</taxon>
    </lineage>
</organism>
<evidence type="ECO:0000259" key="1">
    <source>
        <dbReference type="SMART" id="SM00471"/>
    </source>
</evidence>
<dbReference type="Proteomes" id="UP000189674">
    <property type="component" value="Chromosome"/>
</dbReference>
<dbReference type="Gene3D" id="1.10.3210.10">
    <property type="entry name" value="Hypothetical protein af1432"/>
    <property type="match status" value="1"/>
</dbReference>
<sequence length="165" mass="18780">MNLPAQVQQKMQTYFGSDQRRISHALQVLQIAEQIAVAEKTNLQLVKIAAILHDIGIHNSQRRYNSTAGRYQQIEGPPVARKIMTELDIDNETIEHVCDIIANHHSGGMNTMEFNCIWDADRIVNFAEEYPAHANLTETDYFDQILRTQTGKRIARANYTGIIKS</sequence>
<dbReference type="AlphaFoldDB" id="A0A1U9NIZ4"/>